<dbReference type="PANTHER" id="PTHR23268">
    <property type="entry name" value="T-CELL RECEPTOR BETA CHAIN"/>
    <property type="match status" value="1"/>
</dbReference>
<dbReference type="PROSITE" id="PS50835">
    <property type="entry name" value="IG_LIKE"/>
    <property type="match status" value="1"/>
</dbReference>
<dbReference type="InterPro" id="IPR036179">
    <property type="entry name" value="Ig-like_dom_sf"/>
</dbReference>
<evidence type="ECO:0000313" key="5">
    <source>
        <dbReference type="Ensembl" id="ENSPLOP00000015038.1"/>
    </source>
</evidence>
<dbReference type="SMART" id="SM00406">
    <property type="entry name" value="IGv"/>
    <property type="match status" value="1"/>
</dbReference>
<accession>A0A8C8XC73</accession>
<feature type="domain" description="Ig-like" evidence="4">
    <location>
        <begin position="83"/>
        <end position="162"/>
    </location>
</feature>
<reference evidence="5" key="1">
    <citation type="journal article" date="2019" name="bioRxiv">
        <title>Long live the king: chromosome-level assembly of the lion (Panthera leo) using linked-read, Hi-C, and long read data.</title>
        <authorList>
            <person name="Armstrong E.E."/>
            <person name="Taylor R.W."/>
            <person name="Miller D.E."/>
            <person name="Kaelin C."/>
            <person name="Barsh G."/>
            <person name="Hadly E.A."/>
            <person name="Petrov D."/>
        </authorList>
    </citation>
    <scope>NUCLEOTIDE SEQUENCE [LARGE SCALE GENOMIC DNA]</scope>
</reference>
<evidence type="ECO:0000313" key="6">
    <source>
        <dbReference type="Proteomes" id="UP000694399"/>
    </source>
</evidence>
<keyword evidence="6" id="KW-1185">Reference proteome</keyword>
<dbReference type="GO" id="GO:0002376">
    <property type="term" value="P:immune system process"/>
    <property type="evidence" value="ECO:0007669"/>
    <property type="project" value="UniProtKB-KW"/>
</dbReference>
<dbReference type="OMA" id="QLFLCLW"/>
<sequence>MDFLHILQMLLLLLQKGNRRSRKGRPRWGGGMNLSLPSQCLFSGKVRGYHLKMLTCLLLLLGQDTVFSALLSQKPHRDICQRGTSVTIHCEVDIQFTLMFWYHQLPGQSLVLMATTNQGLEATYEHGFTKDKFPISRPTLVFSTMTISNVSLEDSSFYFCSAGDTVLSTDQRSEQEPQPAPSCLAPTG</sequence>
<dbReference type="PANTHER" id="PTHR23268:SF117">
    <property type="entry name" value="T CELL RECEPTOR BETA VARIABLE 29-1"/>
    <property type="match status" value="1"/>
</dbReference>
<name>A0A8C8XC73_PANLE</name>
<dbReference type="InterPro" id="IPR013106">
    <property type="entry name" value="Ig_V-set"/>
</dbReference>
<dbReference type="AlphaFoldDB" id="A0A8C8XC73"/>
<protein>
    <recommendedName>
        <fullName evidence="4">Ig-like domain-containing protein</fullName>
    </recommendedName>
</protein>
<reference evidence="5" key="2">
    <citation type="submission" date="2025-08" db="UniProtKB">
        <authorList>
            <consortium name="Ensembl"/>
        </authorList>
    </citation>
    <scope>IDENTIFICATION</scope>
</reference>
<dbReference type="GO" id="GO:0005886">
    <property type="term" value="C:plasma membrane"/>
    <property type="evidence" value="ECO:0007669"/>
    <property type="project" value="TreeGrafter"/>
</dbReference>
<dbReference type="InterPro" id="IPR050413">
    <property type="entry name" value="TCR_beta_variable"/>
</dbReference>
<dbReference type="Ensembl" id="ENSPLOT00000016666.1">
    <property type="protein sequence ID" value="ENSPLOP00000015038.1"/>
    <property type="gene ID" value="ENSPLOG00000011033.1"/>
</dbReference>
<dbReference type="SUPFAM" id="SSF48726">
    <property type="entry name" value="Immunoglobulin"/>
    <property type="match status" value="1"/>
</dbReference>
<reference evidence="5" key="3">
    <citation type="submission" date="2025-09" db="UniProtKB">
        <authorList>
            <consortium name="Ensembl"/>
        </authorList>
    </citation>
    <scope>IDENTIFICATION</scope>
</reference>
<proteinExistence type="predicted"/>
<keyword evidence="2" id="KW-0391">Immunity</keyword>
<organism evidence="5 6">
    <name type="scientific">Panthera leo</name>
    <name type="common">Lion</name>
    <dbReference type="NCBI Taxonomy" id="9689"/>
    <lineage>
        <taxon>Eukaryota</taxon>
        <taxon>Metazoa</taxon>
        <taxon>Chordata</taxon>
        <taxon>Craniata</taxon>
        <taxon>Vertebrata</taxon>
        <taxon>Euteleostomi</taxon>
        <taxon>Mammalia</taxon>
        <taxon>Eutheria</taxon>
        <taxon>Laurasiatheria</taxon>
        <taxon>Carnivora</taxon>
        <taxon>Feliformia</taxon>
        <taxon>Felidae</taxon>
        <taxon>Pantherinae</taxon>
        <taxon>Panthera</taxon>
    </lineage>
</organism>
<dbReference type="InterPro" id="IPR013783">
    <property type="entry name" value="Ig-like_fold"/>
</dbReference>
<evidence type="ECO:0000256" key="3">
    <source>
        <dbReference type="SAM" id="MobiDB-lite"/>
    </source>
</evidence>
<dbReference type="InterPro" id="IPR007110">
    <property type="entry name" value="Ig-like_dom"/>
</dbReference>
<dbReference type="GO" id="GO:0007166">
    <property type="term" value="P:cell surface receptor signaling pathway"/>
    <property type="evidence" value="ECO:0007669"/>
    <property type="project" value="TreeGrafter"/>
</dbReference>
<dbReference type="GeneTree" id="ENSGT00530000064313"/>
<evidence type="ECO:0000259" key="4">
    <source>
        <dbReference type="PROSITE" id="PS50835"/>
    </source>
</evidence>
<keyword evidence="1" id="KW-0732">Signal</keyword>
<feature type="region of interest" description="Disordered" evidence="3">
    <location>
        <begin position="169"/>
        <end position="188"/>
    </location>
</feature>
<dbReference type="Pfam" id="PF07686">
    <property type="entry name" value="V-set"/>
    <property type="match status" value="1"/>
</dbReference>
<dbReference type="Gene3D" id="2.60.40.10">
    <property type="entry name" value="Immunoglobulins"/>
    <property type="match status" value="1"/>
</dbReference>
<evidence type="ECO:0000256" key="1">
    <source>
        <dbReference type="ARBA" id="ARBA00022729"/>
    </source>
</evidence>
<evidence type="ECO:0000256" key="2">
    <source>
        <dbReference type="ARBA" id="ARBA00022859"/>
    </source>
</evidence>
<dbReference type="Proteomes" id="UP000694399">
    <property type="component" value="Chromosome A3"/>
</dbReference>